<protein>
    <submittedName>
        <fullName evidence="3">Uncharacterized protein</fullName>
    </submittedName>
</protein>
<dbReference type="RefSeq" id="WP_107140433.1">
    <property type="nucleotide sequence ID" value="NZ_CP028324.1"/>
</dbReference>
<feature type="compositionally biased region" description="Low complexity" evidence="1">
    <location>
        <begin position="65"/>
        <end position="80"/>
    </location>
</feature>
<dbReference type="EMBL" id="CP028324">
    <property type="protein sequence ID" value="AVR95082.1"/>
    <property type="molecule type" value="Genomic_DNA"/>
</dbReference>
<name>A0A2R4C697_9BURK</name>
<feature type="region of interest" description="Disordered" evidence="1">
    <location>
        <begin position="54"/>
        <end position="89"/>
    </location>
</feature>
<dbReference type="Proteomes" id="UP000240505">
    <property type="component" value="Chromosome"/>
</dbReference>
<sequence>MLKRILVPAVVLLVLGAIGYFVGVGQAVACGITAVIIYIYAMARRFNGAQAARRIGADRPRDDGGSAAMAASMTSSASDDGTGRGTDDT</sequence>
<evidence type="ECO:0000256" key="1">
    <source>
        <dbReference type="SAM" id="MobiDB-lite"/>
    </source>
</evidence>
<feature type="transmembrane region" description="Helical" evidence="2">
    <location>
        <begin position="26"/>
        <end position="43"/>
    </location>
</feature>
<dbReference type="OrthoDB" id="9982194at2"/>
<gene>
    <name evidence="3" type="ORF">C9I28_04625</name>
</gene>
<keyword evidence="2" id="KW-0472">Membrane</keyword>
<reference evidence="3 4" key="1">
    <citation type="submission" date="2018-03" db="EMBL/GenBank/DDBJ databases">
        <title>Massilia armeniaca sp. nov., isolated from desert soil.</title>
        <authorList>
            <person name="Huang H."/>
            <person name="Ren M."/>
        </authorList>
    </citation>
    <scope>NUCLEOTIDE SEQUENCE [LARGE SCALE GENOMIC DNA]</scope>
    <source>
        <strain evidence="3 4">ZMN-3</strain>
    </source>
</reference>
<evidence type="ECO:0000313" key="4">
    <source>
        <dbReference type="Proteomes" id="UP000240505"/>
    </source>
</evidence>
<evidence type="ECO:0000256" key="2">
    <source>
        <dbReference type="SAM" id="Phobius"/>
    </source>
</evidence>
<keyword evidence="2" id="KW-1133">Transmembrane helix</keyword>
<accession>A0A2R4C697</accession>
<evidence type="ECO:0000313" key="3">
    <source>
        <dbReference type="EMBL" id="AVR95082.1"/>
    </source>
</evidence>
<dbReference type="KEGG" id="masz:C9I28_04625"/>
<proteinExistence type="predicted"/>
<feature type="compositionally biased region" description="Basic and acidic residues" evidence="1">
    <location>
        <begin position="55"/>
        <end position="64"/>
    </location>
</feature>
<dbReference type="AlphaFoldDB" id="A0A2R4C697"/>
<organism evidence="3 4">
    <name type="scientific">Pseudoduganella armeniaca</name>
    <dbReference type="NCBI Taxonomy" id="2072590"/>
    <lineage>
        <taxon>Bacteria</taxon>
        <taxon>Pseudomonadati</taxon>
        <taxon>Pseudomonadota</taxon>
        <taxon>Betaproteobacteria</taxon>
        <taxon>Burkholderiales</taxon>
        <taxon>Oxalobacteraceae</taxon>
        <taxon>Telluria group</taxon>
        <taxon>Pseudoduganella</taxon>
    </lineage>
</organism>
<keyword evidence="2" id="KW-0812">Transmembrane</keyword>
<keyword evidence="4" id="KW-1185">Reference proteome</keyword>